<dbReference type="InParanoid" id="A0A2P5DX23"/>
<dbReference type="AlphaFoldDB" id="A0A2P5DX23"/>
<gene>
    <name evidence="1" type="ORF">TorRG33x02_239600</name>
</gene>
<evidence type="ECO:0000313" key="2">
    <source>
        <dbReference type="Proteomes" id="UP000237000"/>
    </source>
</evidence>
<organism evidence="1 2">
    <name type="scientific">Trema orientale</name>
    <name type="common">Charcoal tree</name>
    <name type="synonym">Celtis orientalis</name>
    <dbReference type="NCBI Taxonomy" id="63057"/>
    <lineage>
        <taxon>Eukaryota</taxon>
        <taxon>Viridiplantae</taxon>
        <taxon>Streptophyta</taxon>
        <taxon>Embryophyta</taxon>
        <taxon>Tracheophyta</taxon>
        <taxon>Spermatophyta</taxon>
        <taxon>Magnoliopsida</taxon>
        <taxon>eudicotyledons</taxon>
        <taxon>Gunneridae</taxon>
        <taxon>Pentapetalae</taxon>
        <taxon>rosids</taxon>
        <taxon>fabids</taxon>
        <taxon>Rosales</taxon>
        <taxon>Cannabaceae</taxon>
        <taxon>Trema</taxon>
    </lineage>
</organism>
<comment type="caution">
    <text evidence="1">The sequence shown here is derived from an EMBL/GenBank/DDBJ whole genome shotgun (WGS) entry which is preliminary data.</text>
</comment>
<sequence length="88" mass="9653">MDYYYINKILRPKWCNDMVGLVVTSDTSPSATILVGSIICPRGENVTGIHNSLKAEESLFLLLYALPMMIPTTTTTIFSGDGHHMSGC</sequence>
<keyword evidence="2" id="KW-1185">Reference proteome</keyword>
<dbReference type="OrthoDB" id="10370602at2759"/>
<accession>A0A2P5DX23</accession>
<reference evidence="2" key="1">
    <citation type="submission" date="2016-06" db="EMBL/GenBank/DDBJ databases">
        <title>Parallel loss of symbiosis genes in relatives of nitrogen-fixing non-legume Parasponia.</title>
        <authorList>
            <person name="Van Velzen R."/>
            <person name="Holmer R."/>
            <person name="Bu F."/>
            <person name="Rutten L."/>
            <person name="Van Zeijl A."/>
            <person name="Liu W."/>
            <person name="Santuari L."/>
            <person name="Cao Q."/>
            <person name="Sharma T."/>
            <person name="Shen D."/>
            <person name="Roswanjaya Y."/>
            <person name="Wardhani T."/>
            <person name="Kalhor M.S."/>
            <person name="Jansen J."/>
            <person name="Van den Hoogen J."/>
            <person name="Gungor B."/>
            <person name="Hartog M."/>
            <person name="Hontelez J."/>
            <person name="Verver J."/>
            <person name="Yang W.-C."/>
            <person name="Schijlen E."/>
            <person name="Repin R."/>
            <person name="Schilthuizen M."/>
            <person name="Schranz E."/>
            <person name="Heidstra R."/>
            <person name="Miyata K."/>
            <person name="Fedorova E."/>
            <person name="Kohlen W."/>
            <person name="Bisseling T."/>
            <person name="Smit S."/>
            <person name="Geurts R."/>
        </authorList>
    </citation>
    <scope>NUCLEOTIDE SEQUENCE [LARGE SCALE GENOMIC DNA]</scope>
    <source>
        <strain evidence="2">cv. RG33-2</strain>
    </source>
</reference>
<dbReference type="Proteomes" id="UP000237000">
    <property type="component" value="Unassembled WGS sequence"/>
</dbReference>
<protein>
    <submittedName>
        <fullName evidence="1">Uncharacterized protein</fullName>
    </submittedName>
</protein>
<name>A0A2P5DX23_TREOI</name>
<proteinExistence type="predicted"/>
<dbReference type="EMBL" id="JXTC01000244">
    <property type="protein sequence ID" value="PON77844.1"/>
    <property type="molecule type" value="Genomic_DNA"/>
</dbReference>
<evidence type="ECO:0000313" key="1">
    <source>
        <dbReference type="EMBL" id="PON77844.1"/>
    </source>
</evidence>